<dbReference type="SMR" id="A0A314LE32"/>
<dbReference type="GO" id="GO:0005576">
    <property type="term" value="C:extracellular region"/>
    <property type="evidence" value="ECO:0007669"/>
    <property type="project" value="UniProtKB-SubCell"/>
</dbReference>
<evidence type="ECO:0000256" key="14">
    <source>
        <dbReference type="RuleBase" id="RU361166"/>
    </source>
</evidence>
<dbReference type="GO" id="GO:0030245">
    <property type="term" value="P:cellulose catabolic process"/>
    <property type="evidence" value="ECO:0007669"/>
    <property type="project" value="UniProtKB-KW"/>
</dbReference>
<keyword evidence="11 12" id="KW-0624">Polysaccharide degradation</keyword>
<feature type="active site" evidence="13">
    <location>
        <position position="477"/>
    </location>
</feature>
<dbReference type="AlphaFoldDB" id="A0A314LE32"/>
<protein>
    <recommendedName>
        <fullName evidence="14">Endoglucanase</fullName>
        <ecNumber evidence="14">3.2.1.4</ecNumber>
    </recommendedName>
</protein>
<evidence type="ECO:0000256" key="5">
    <source>
        <dbReference type="ARBA" id="ARBA00022729"/>
    </source>
</evidence>
<reference evidence="16" key="1">
    <citation type="submission" date="2016-11" db="EMBL/GenBank/DDBJ databases">
        <title>The genome of Nicotiana attenuata.</title>
        <authorList>
            <person name="Xu S."/>
            <person name="Brockmoeller T."/>
            <person name="Gaquerel E."/>
            <person name="Navarro A."/>
            <person name="Kuhl H."/>
            <person name="Gase K."/>
            <person name="Ling Z."/>
            <person name="Zhou W."/>
            <person name="Kreitzer C."/>
            <person name="Stanke M."/>
            <person name="Tang H."/>
            <person name="Lyons E."/>
            <person name="Pandey P."/>
            <person name="Pandey S.P."/>
            <person name="Timmermann B."/>
            <person name="Baldwin I.T."/>
        </authorList>
    </citation>
    <scope>NUCLEOTIDE SEQUENCE [LARGE SCALE GENOMIC DNA]</scope>
    <source>
        <strain evidence="16">UT</strain>
    </source>
</reference>
<comment type="caution">
    <text evidence="16">The sequence shown here is derived from an EMBL/GenBank/DDBJ whole genome shotgun (WGS) entry which is preliminary data.</text>
</comment>
<keyword evidence="4" id="KW-0964">Secreted</keyword>
<feature type="domain" description="Carbohydrate binding" evidence="15">
    <location>
        <begin position="530"/>
        <end position="610"/>
    </location>
</feature>
<evidence type="ECO:0000256" key="9">
    <source>
        <dbReference type="ARBA" id="ARBA00023277"/>
    </source>
</evidence>
<evidence type="ECO:0000256" key="13">
    <source>
        <dbReference type="PROSITE-ProRule" id="PRU10060"/>
    </source>
</evidence>
<dbReference type="InterPro" id="IPR033126">
    <property type="entry name" value="Glyco_hydro_9_Asp/Glu_AS"/>
</dbReference>
<keyword evidence="17" id="KW-1185">Reference proteome</keyword>
<dbReference type="Gene3D" id="1.50.10.10">
    <property type="match status" value="1"/>
</dbReference>
<dbReference type="KEGG" id="nau:109237619"/>
<comment type="similarity">
    <text evidence="3 12 14">Belongs to the glycosyl hydrolase 9 (cellulase E) family.</text>
</comment>
<dbReference type="FunFam" id="1.50.10.10:FF:000020">
    <property type="entry name" value="Endoglucanase"/>
    <property type="match status" value="1"/>
</dbReference>
<dbReference type="Gramene" id="OIT39812">
    <property type="protein sequence ID" value="OIT39812"/>
    <property type="gene ID" value="A4A49_18847"/>
</dbReference>
<evidence type="ECO:0000256" key="1">
    <source>
        <dbReference type="ARBA" id="ARBA00000966"/>
    </source>
</evidence>
<dbReference type="InterPro" id="IPR019028">
    <property type="entry name" value="CBM_49"/>
</dbReference>
<dbReference type="InterPro" id="IPR018221">
    <property type="entry name" value="Glyco_hydro_9_His_AS"/>
</dbReference>
<feature type="chain" id="PRO_5016189450" description="Endoglucanase" evidence="14">
    <location>
        <begin position="27"/>
        <end position="622"/>
    </location>
</feature>
<dbReference type="SUPFAM" id="SSF48208">
    <property type="entry name" value="Six-hairpin glycosidases"/>
    <property type="match status" value="1"/>
</dbReference>
<keyword evidence="6 12" id="KW-0378">Hydrolase</keyword>
<keyword evidence="9 12" id="KW-0119">Carbohydrate metabolism</keyword>
<dbReference type="PROSITE" id="PS00592">
    <property type="entry name" value="GH9_2"/>
    <property type="match status" value="1"/>
</dbReference>
<dbReference type="Pfam" id="PF00759">
    <property type="entry name" value="Glyco_hydro_9"/>
    <property type="match status" value="1"/>
</dbReference>
<evidence type="ECO:0000256" key="4">
    <source>
        <dbReference type="ARBA" id="ARBA00022525"/>
    </source>
</evidence>
<evidence type="ECO:0000256" key="2">
    <source>
        <dbReference type="ARBA" id="ARBA00004613"/>
    </source>
</evidence>
<evidence type="ECO:0000256" key="12">
    <source>
        <dbReference type="PROSITE-ProRule" id="PRU10059"/>
    </source>
</evidence>
<dbReference type="OrthoDB" id="10257085at2759"/>
<feature type="active site" evidence="12">
    <location>
        <position position="416"/>
    </location>
</feature>
<keyword evidence="5 14" id="KW-0732">Signal</keyword>
<evidence type="ECO:0000256" key="7">
    <source>
        <dbReference type="ARBA" id="ARBA00023001"/>
    </source>
</evidence>
<evidence type="ECO:0000256" key="3">
    <source>
        <dbReference type="ARBA" id="ARBA00007072"/>
    </source>
</evidence>
<proteinExistence type="inferred from homology"/>
<dbReference type="STRING" id="49451.A0A314LE32"/>
<sequence>MNFVMMFCAMTPQLLIIWLLPNVAFASSHNYGEALSKSFLFYEAQRSGYLPHDQRVQWRGNSGLLDGKASGVDLVGGYYDAGDNVKFGLPMAFTVTMMSWSIIEYGKQMGESGELSNAMDAVKWGTDYLLKAHPEPNVLYGEVGDGTTDHYCWQRPEDMTTSRAAYRIDPSRPGSDLAGETAAAMAAASIVFRNSNPAYAKELLTHAFQLFEFADKYRGKYDSSITVAQKYYRSVSGYADELLWAAAWLYKASNKPYYLNYLGENGDALGGTGWSMTEFGWDVKYAGVQTLAAKFLMQGNAGKHEPVFDKYQEKAENFMCACLGKGNQNIHKSPGGLIFRQRWNNMQFVTSASFLATVYSDYLASARKSLKCSSGTVSPSELLSFAKSQVDYILGDNPRATSYMVGYGNNYPRQVHHRGSSIVSVKKDPSFVSCRGGYATWFSRKASDPNLLAGAIVGGPDAYDNFADQRDNYEQTEPATYNNAPLIGVLARLHGGQSQYSQLLPVAIPQPKPDPEQKVTRAPASSTADITIEQKETASWVHKGKTYYRYSVIVTNNSAKTLKNLKLSISQLYGSLWGLSKYGDSYVFPAWLNSLPAGKSLEFVYVHSASPAVVSISSYTLV</sequence>
<dbReference type="PANTHER" id="PTHR22298">
    <property type="entry name" value="ENDO-1,4-BETA-GLUCANASE"/>
    <property type="match status" value="1"/>
</dbReference>
<dbReference type="GO" id="GO:0008810">
    <property type="term" value="F:cellulase activity"/>
    <property type="evidence" value="ECO:0007669"/>
    <property type="project" value="UniProtKB-EC"/>
</dbReference>
<evidence type="ECO:0000313" key="16">
    <source>
        <dbReference type="EMBL" id="OIT39812.1"/>
    </source>
</evidence>
<dbReference type="GO" id="GO:0030246">
    <property type="term" value="F:carbohydrate binding"/>
    <property type="evidence" value="ECO:0007669"/>
    <property type="project" value="InterPro"/>
</dbReference>
<feature type="signal peptide" evidence="14">
    <location>
        <begin position="1"/>
        <end position="26"/>
    </location>
</feature>
<dbReference type="EMBL" id="MJEQ01000078">
    <property type="protein sequence ID" value="OIT39812.1"/>
    <property type="molecule type" value="Genomic_DNA"/>
</dbReference>
<evidence type="ECO:0000256" key="10">
    <source>
        <dbReference type="ARBA" id="ARBA00023295"/>
    </source>
</evidence>
<feature type="active site" evidence="13">
    <location>
        <position position="468"/>
    </location>
</feature>
<keyword evidence="7 14" id="KW-0136">Cellulose degradation</keyword>
<dbReference type="SMART" id="SM01063">
    <property type="entry name" value="CBM49"/>
    <property type="match status" value="1"/>
</dbReference>
<evidence type="ECO:0000256" key="8">
    <source>
        <dbReference type="ARBA" id="ARBA00023180"/>
    </source>
</evidence>
<evidence type="ECO:0000256" key="11">
    <source>
        <dbReference type="ARBA" id="ARBA00023326"/>
    </source>
</evidence>
<evidence type="ECO:0000259" key="15">
    <source>
        <dbReference type="SMART" id="SM01063"/>
    </source>
</evidence>
<comment type="catalytic activity">
    <reaction evidence="1 14">
        <text>Endohydrolysis of (1-&gt;4)-beta-D-glucosidic linkages in cellulose, lichenin and cereal beta-D-glucans.</text>
        <dbReference type="EC" id="3.2.1.4"/>
    </reaction>
</comment>
<organism evidence="16 17">
    <name type="scientific">Nicotiana attenuata</name>
    <name type="common">Coyote tobacco</name>
    <dbReference type="NCBI Taxonomy" id="49451"/>
    <lineage>
        <taxon>Eukaryota</taxon>
        <taxon>Viridiplantae</taxon>
        <taxon>Streptophyta</taxon>
        <taxon>Embryophyta</taxon>
        <taxon>Tracheophyta</taxon>
        <taxon>Spermatophyta</taxon>
        <taxon>Magnoliopsida</taxon>
        <taxon>eudicotyledons</taxon>
        <taxon>Gunneridae</taxon>
        <taxon>Pentapetalae</taxon>
        <taxon>asterids</taxon>
        <taxon>lamiids</taxon>
        <taxon>Solanales</taxon>
        <taxon>Solanaceae</taxon>
        <taxon>Nicotianoideae</taxon>
        <taxon>Nicotianeae</taxon>
        <taxon>Nicotiana</taxon>
    </lineage>
</organism>
<accession>A0A314LE32</accession>
<dbReference type="Pfam" id="PF09478">
    <property type="entry name" value="CBM49"/>
    <property type="match status" value="1"/>
</dbReference>
<dbReference type="EC" id="3.2.1.4" evidence="14"/>
<dbReference type="InterPro" id="IPR008928">
    <property type="entry name" value="6-hairpin_glycosidase_sf"/>
</dbReference>
<dbReference type="InterPro" id="IPR001701">
    <property type="entry name" value="Glyco_hydro_9"/>
</dbReference>
<evidence type="ECO:0000256" key="6">
    <source>
        <dbReference type="ARBA" id="ARBA00022801"/>
    </source>
</evidence>
<dbReference type="InterPro" id="IPR012341">
    <property type="entry name" value="6hp_glycosidase-like_sf"/>
</dbReference>
<dbReference type="Proteomes" id="UP000187609">
    <property type="component" value="Unassembled WGS sequence"/>
</dbReference>
<dbReference type="PROSITE" id="PS00698">
    <property type="entry name" value="GH9_3"/>
    <property type="match status" value="1"/>
</dbReference>
<evidence type="ECO:0000313" key="17">
    <source>
        <dbReference type="Proteomes" id="UP000187609"/>
    </source>
</evidence>
<keyword evidence="8" id="KW-0325">Glycoprotein</keyword>
<comment type="subcellular location">
    <subcellularLocation>
        <location evidence="2">Secreted</location>
    </subcellularLocation>
</comment>
<name>A0A314LE32_NICAT</name>
<gene>
    <name evidence="16" type="ORF">A4A49_18847</name>
</gene>
<keyword evidence="10 12" id="KW-0326">Glycosidase</keyword>